<organism evidence="2 3">
    <name type="scientific">Salibacterium salarium</name>
    <dbReference type="NCBI Taxonomy" id="284579"/>
    <lineage>
        <taxon>Bacteria</taxon>
        <taxon>Bacillati</taxon>
        <taxon>Bacillota</taxon>
        <taxon>Bacilli</taxon>
        <taxon>Bacillales</taxon>
        <taxon>Bacillaceae</taxon>
    </lineage>
</organism>
<accession>A0A428N9L7</accession>
<protein>
    <recommendedName>
        <fullName evidence="1">DUF8042 domain-containing protein</fullName>
    </recommendedName>
</protein>
<feature type="domain" description="DUF8042" evidence="1">
    <location>
        <begin position="23"/>
        <end position="135"/>
    </location>
</feature>
<reference evidence="2 3" key="1">
    <citation type="submission" date="2018-10" db="EMBL/GenBank/DDBJ databases">
        <title>Draft genome sequence of Bacillus salarius IM0101, isolated from a hypersaline soil in Inner Mongolia, China.</title>
        <authorList>
            <person name="Yamprayoonswat W."/>
            <person name="Boonvisut S."/>
            <person name="Jumpathong W."/>
            <person name="Sittihan S."/>
            <person name="Ruangsuj P."/>
            <person name="Wanthongcharoen S."/>
            <person name="Thongpramul N."/>
            <person name="Pimmason S."/>
            <person name="Yu B."/>
            <person name="Yasawong M."/>
        </authorList>
    </citation>
    <scope>NUCLEOTIDE SEQUENCE [LARGE SCALE GENOMIC DNA]</scope>
    <source>
        <strain evidence="2 3">IM0101</strain>
    </source>
</reference>
<evidence type="ECO:0000259" key="1">
    <source>
        <dbReference type="Pfam" id="PF26154"/>
    </source>
</evidence>
<keyword evidence="3" id="KW-1185">Reference proteome</keyword>
<proteinExistence type="predicted"/>
<dbReference type="AlphaFoldDB" id="A0A428N9L7"/>
<dbReference type="Pfam" id="PF26154">
    <property type="entry name" value="DUF8042"/>
    <property type="match status" value="1"/>
</dbReference>
<dbReference type="Proteomes" id="UP000275076">
    <property type="component" value="Unassembled WGS sequence"/>
</dbReference>
<comment type="caution">
    <text evidence="2">The sequence shown here is derived from an EMBL/GenBank/DDBJ whole genome shotgun (WGS) entry which is preliminary data.</text>
</comment>
<name>A0A428N9L7_9BACI</name>
<sequence>MLSSTYQDVVEGVLALVERLEKAEQQFLQNYKEFLQTVEEGIGSVAYFYREGFEENGDRLFTQMMEGFDPISSDNMTMLYLFSQKKELGSEMQVFHEKVEKAKKIEELSSIEEKMEQLTSEFMPAFQRWKILVDNVAE</sequence>
<evidence type="ECO:0000313" key="3">
    <source>
        <dbReference type="Proteomes" id="UP000275076"/>
    </source>
</evidence>
<dbReference type="EMBL" id="RBVX01000001">
    <property type="protein sequence ID" value="RSL35089.1"/>
    <property type="molecule type" value="Genomic_DNA"/>
</dbReference>
<evidence type="ECO:0000313" key="2">
    <source>
        <dbReference type="EMBL" id="RSL35089.1"/>
    </source>
</evidence>
<gene>
    <name evidence="2" type="ORF">D7Z54_00495</name>
</gene>
<dbReference type="InterPro" id="IPR058355">
    <property type="entry name" value="DUF8042"/>
</dbReference>